<dbReference type="Proteomes" id="UP001595685">
    <property type="component" value="Unassembled WGS sequence"/>
</dbReference>
<dbReference type="InterPro" id="IPR050985">
    <property type="entry name" value="Alpha-glycosidase_related"/>
</dbReference>
<comment type="caution">
    <text evidence="7">The sequence shown here is derived from an EMBL/GenBank/DDBJ whole genome shotgun (WGS) entry which is preliminary data.</text>
</comment>
<dbReference type="Gene3D" id="2.70.98.60">
    <property type="entry name" value="alpha-galactosidase from lactobacil brevis"/>
    <property type="match status" value="1"/>
</dbReference>
<dbReference type="InterPro" id="IPR013785">
    <property type="entry name" value="Aldolase_TIM"/>
</dbReference>
<dbReference type="Pfam" id="PF16874">
    <property type="entry name" value="Glyco_hydro_36C"/>
    <property type="match status" value="1"/>
</dbReference>
<keyword evidence="8" id="KW-1185">Reference proteome</keyword>
<dbReference type="InterPro" id="IPR000111">
    <property type="entry name" value="Glyco_hydro_27/36_CS"/>
</dbReference>
<evidence type="ECO:0000259" key="5">
    <source>
        <dbReference type="Pfam" id="PF16874"/>
    </source>
</evidence>
<accession>A0ABV7WIW4</accession>
<dbReference type="Pfam" id="PF16875">
    <property type="entry name" value="Glyco_hydro_36N"/>
    <property type="match status" value="1"/>
</dbReference>
<comment type="catalytic activity">
    <reaction evidence="1">
        <text>Hydrolysis of terminal, non-reducing alpha-D-galactose residues in alpha-D-galactosides, including galactose oligosaccharides, galactomannans and galactolipids.</text>
        <dbReference type="EC" id="3.2.1.22"/>
    </reaction>
</comment>
<dbReference type="InterPro" id="IPR017853">
    <property type="entry name" value="GH"/>
</dbReference>
<dbReference type="PANTHER" id="PTHR43053:SF3">
    <property type="entry name" value="ALPHA-GALACTOSIDASE C-RELATED"/>
    <property type="match status" value="1"/>
</dbReference>
<dbReference type="PROSITE" id="PS00512">
    <property type="entry name" value="ALPHA_GALACTOSIDASE"/>
    <property type="match status" value="1"/>
</dbReference>
<dbReference type="PRINTS" id="PR00743">
    <property type="entry name" value="GLHYDRLASE36"/>
</dbReference>
<dbReference type="GO" id="GO:0004557">
    <property type="term" value="F:alpha-galactosidase activity"/>
    <property type="evidence" value="ECO:0007669"/>
    <property type="project" value="UniProtKB-EC"/>
</dbReference>
<dbReference type="Pfam" id="PF02065">
    <property type="entry name" value="Melibiase"/>
    <property type="match status" value="1"/>
</dbReference>
<evidence type="ECO:0000256" key="4">
    <source>
        <dbReference type="ARBA" id="ARBA00023295"/>
    </source>
</evidence>
<proteinExistence type="predicted"/>
<protein>
    <recommendedName>
        <fullName evidence="2">alpha-galactosidase</fullName>
        <ecNumber evidence="2">3.2.1.22</ecNumber>
    </recommendedName>
</protein>
<feature type="domain" description="Glycosyl hydrolase family 36 C-terminal" evidence="5">
    <location>
        <begin position="623"/>
        <end position="706"/>
    </location>
</feature>
<evidence type="ECO:0000256" key="2">
    <source>
        <dbReference type="ARBA" id="ARBA00012755"/>
    </source>
</evidence>
<dbReference type="Gene3D" id="3.20.20.70">
    <property type="entry name" value="Aldolase class I"/>
    <property type="match status" value="1"/>
</dbReference>
<dbReference type="InterPro" id="IPR031705">
    <property type="entry name" value="Glyco_hydro_36_C"/>
</dbReference>
<gene>
    <name evidence="7" type="ORF">ACFOLH_13490</name>
</gene>
<dbReference type="EMBL" id="JBHRWW010000009">
    <property type="protein sequence ID" value="MFC3689357.1"/>
    <property type="molecule type" value="Genomic_DNA"/>
</dbReference>
<evidence type="ECO:0000259" key="6">
    <source>
        <dbReference type="Pfam" id="PF16875"/>
    </source>
</evidence>
<evidence type="ECO:0000256" key="1">
    <source>
        <dbReference type="ARBA" id="ARBA00001255"/>
    </source>
</evidence>
<evidence type="ECO:0000313" key="8">
    <source>
        <dbReference type="Proteomes" id="UP001595685"/>
    </source>
</evidence>
<dbReference type="InterPro" id="IPR031704">
    <property type="entry name" value="Glyco_hydro_36_N"/>
</dbReference>
<evidence type="ECO:0000313" key="7">
    <source>
        <dbReference type="EMBL" id="MFC3689357.1"/>
    </source>
</evidence>
<dbReference type="CDD" id="cd14791">
    <property type="entry name" value="GH36"/>
    <property type="match status" value="1"/>
</dbReference>
<evidence type="ECO:0000256" key="3">
    <source>
        <dbReference type="ARBA" id="ARBA00022801"/>
    </source>
</evidence>
<name>A0ABV7WIW4_9MICO</name>
<feature type="domain" description="Glycosyl hydrolase family 36 N-terminal" evidence="6">
    <location>
        <begin position="27"/>
        <end position="260"/>
    </location>
</feature>
<dbReference type="SUPFAM" id="SSF51445">
    <property type="entry name" value="(Trans)glycosidases"/>
    <property type="match status" value="1"/>
</dbReference>
<dbReference type="EC" id="3.2.1.22" evidence="2"/>
<dbReference type="RefSeq" id="WP_376983959.1">
    <property type="nucleotide sequence ID" value="NZ_JBHRWW010000009.1"/>
</dbReference>
<dbReference type="InterPro" id="IPR038417">
    <property type="entry name" value="Alpga-gal_N_sf"/>
</dbReference>
<dbReference type="PANTHER" id="PTHR43053">
    <property type="entry name" value="GLYCOSIDASE FAMILY 31"/>
    <property type="match status" value="1"/>
</dbReference>
<organism evidence="7 8">
    <name type="scientific">Aquipuribacter hungaricus</name>
    <dbReference type="NCBI Taxonomy" id="545624"/>
    <lineage>
        <taxon>Bacteria</taxon>
        <taxon>Bacillati</taxon>
        <taxon>Actinomycetota</taxon>
        <taxon>Actinomycetes</taxon>
        <taxon>Micrococcales</taxon>
        <taxon>Intrasporangiaceae</taxon>
        <taxon>Aquipuribacter</taxon>
    </lineage>
</organism>
<keyword evidence="4 7" id="KW-0326">Glycosidase</keyword>
<keyword evidence="3 7" id="KW-0378">Hydrolase</keyword>
<sequence length="736" mass="78238">MTDHTRPRLHVLRAAGVSLVLAGRADGLPELVHLGADLGGADELGDLLAASGPPVPRSALDRPWPLTVLPGEPDGWSGRPGLAAHRDGRAVVPRWRATVTEEPGRLVVEGRDEGAGVALRTAYALDEHGVLVVGHALTSTVDGLLDVGGLLAVAPLPPGATETLDLTGRWCRERSPQRLPLVHGGRVRESRRGRTGHDATLLLVAGSAGFGFGAGEVLGCHVAWSGDHVHLVDRLPEGAGRHAGVLGGGELLRAGEVRLAAGDTYRSPDVVFAWSDEGLDGMSDRLHRHVRARPGHPSTPRPVTLNSWEAVYFDHDHDRLGALVDTAAALGVERVVLDDGWFLGRRDDTAGLGDWVVDPDVWPTGLAPFADRVREHGMQVGVWVEPEMVNVDSDVVRAHPDWVLGPAGPDGGPGGTRPWRGQQVLDVTRPEAWAHVLGQLDAMVAAERPDYLKWDHNRDLHEAVGADGTAAVHRQTLAAYRLMDELRARHPGLEVESCASGGARVDLGVLARTQRVWASDCNDPLERQAVQRWTGLLLPPELVGTHVGPARSHTTGRVTDLDLRCLTALFGHAGIEWDVVSCTDEERERLAGWVALHKRLRPLLHGGRTVRAEEHDGALLHGVVRPDGGHAVYALVRLVTGADAVPGRVRLPGLDPARRYRVRAVDVTGRDEVRLVGAAAAQPAWCRGAGVEVGGAVLLGHGLAAPVLDPGAGVLVEVVAVRGAQAPAQHGGRPPG</sequence>
<dbReference type="InterPro" id="IPR002252">
    <property type="entry name" value="Glyco_hydro_36"/>
</dbReference>
<reference evidence="8" key="1">
    <citation type="journal article" date="2019" name="Int. J. Syst. Evol. Microbiol.">
        <title>The Global Catalogue of Microorganisms (GCM) 10K type strain sequencing project: providing services to taxonomists for standard genome sequencing and annotation.</title>
        <authorList>
            <consortium name="The Broad Institute Genomics Platform"/>
            <consortium name="The Broad Institute Genome Sequencing Center for Infectious Disease"/>
            <person name="Wu L."/>
            <person name="Ma J."/>
        </authorList>
    </citation>
    <scope>NUCLEOTIDE SEQUENCE [LARGE SCALE GENOMIC DNA]</scope>
    <source>
        <strain evidence="8">NCAIM B.02333</strain>
    </source>
</reference>